<evidence type="ECO:0000259" key="4">
    <source>
        <dbReference type="PROSITE" id="PS51085"/>
    </source>
</evidence>
<evidence type="ECO:0000313" key="5">
    <source>
        <dbReference type="EMBL" id="EJK58903.1"/>
    </source>
</evidence>
<proteinExistence type="predicted"/>
<dbReference type="EMBL" id="AGNL01024013">
    <property type="protein sequence ID" value="EJK58903.1"/>
    <property type="molecule type" value="Genomic_DNA"/>
</dbReference>
<keyword evidence="1" id="KW-0001">2Fe-2S</keyword>
<dbReference type="OrthoDB" id="5987010at2759"/>
<evidence type="ECO:0000313" key="6">
    <source>
        <dbReference type="Proteomes" id="UP000266841"/>
    </source>
</evidence>
<feature type="domain" description="2Fe-2S ferredoxin-type" evidence="4">
    <location>
        <begin position="103"/>
        <end position="212"/>
    </location>
</feature>
<dbReference type="eggNOG" id="ENOG502S475">
    <property type="taxonomic scope" value="Eukaryota"/>
</dbReference>
<keyword evidence="1" id="KW-0408">Iron</keyword>
<keyword evidence="6" id="KW-1185">Reference proteome</keyword>
<accession>K0RYN2</accession>
<dbReference type="InterPro" id="IPR012675">
    <property type="entry name" value="Beta-grasp_dom_sf"/>
</dbReference>
<evidence type="ECO:0000256" key="2">
    <source>
        <dbReference type="ARBA" id="ARBA00023014"/>
    </source>
</evidence>
<name>K0RYN2_THAOC</name>
<protein>
    <recommendedName>
        <fullName evidence="4">2Fe-2S ferredoxin-type domain-containing protein</fullName>
    </recommendedName>
</protein>
<keyword evidence="2" id="KW-0411">Iron-sulfur</keyword>
<organism evidence="5 6">
    <name type="scientific">Thalassiosira oceanica</name>
    <name type="common">Marine diatom</name>
    <dbReference type="NCBI Taxonomy" id="159749"/>
    <lineage>
        <taxon>Eukaryota</taxon>
        <taxon>Sar</taxon>
        <taxon>Stramenopiles</taxon>
        <taxon>Ochrophyta</taxon>
        <taxon>Bacillariophyta</taxon>
        <taxon>Coscinodiscophyceae</taxon>
        <taxon>Thalassiosirophycidae</taxon>
        <taxon>Thalassiosirales</taxon>
        <taxon>Thalassiosiraceae</taxon>
        <taxon>Thalassiosira</taxon>
    </lineage>
</organism>
<keyword evidence="1" id="KW-0479">Metal-binding</keyword>
<sequence length="248" mass="27665">MSHVSCFVTLSSSALSATSRRRMSRRNCLMTSACWWIHMSGASSFCLRSSPQGSMRIISTIERRASTSDEQQHAEPNTVYSRDTRDDDPTPNGSPLGEIDAFASVTFETRDKQQSIEVRKGATLRTSMLKNGMSPHNGRSRLINCRGLGTCGTCAVEIYGREGSILPMERTAQERIRLNFPPHNLAKQSDNLRLACQVQVHDNVVIRKRTGFWGQDTSDELAEAYPAELWFGELEYILHSNTADSGTE</sequence>
<dbReference type="InterPro" id="IPR001041">
    <property type="entry name" value="2Fe-2S_ferredoxin-type"/>
</dbReference>
<evidence type="ECO:0000256" key="3">
    <source>
        <dbReference type="SAM" id="MobiDB-lite"/>
    </source>
</evidence>
<dbReference type="InterPro" id="IPR036010">
    <property type="entry name" value="2Fe-2S_ferredoxin-like_sf"/>
</dbReference>
<dbReference type="AlphaFoldDB" id="K0RYN2"/>
<dbReference type="GO" id="GO:0051537">
    <property type="term" value="F:2 iron, 2 sulfur cluster binding"/>
    <property type="evidence" value="ECO:0007669"/>
    <property type="project" value="UniProtKB-KW"/>
</dbReference>
<dbReference type="PROSITE" id="PS51085">
    <property type="entry name" value="2FE2S_FER_2"/>
    <property type="match status" value="1"/>
</dbReference>
<dbReference type="SUPFAM" id="SSF54292">
    <property type="entry name" value="2Fe-2S ferredoxin-like"/>
    <property type="match status" value="1"/>
</dbReference>
<comment type="caution">
    <text evidence="5">The sequence shown here is derived from an EMBL/GenBank/DDBJ whole genome shotgun (WGS) entry which is preliminary data.</text>
</comment>
<evidence type="ECO:0000256" key="1">
    <source>
        <dbReference type="ARBA" id="ARBA00022714"/>
    </source>
</evidence>
<dbReference type="Proteomes" id="UP000266841">
    <property type="component" value="Unassembled WGS sequence"/>
</dbReference>
<dbReference type="Gene3D" id="3.10.20.30">
    <property type="match status" value="1"/>
</dbReference>
<feature type="region of interest" description="Disordered" evidence="3">
    <location>
        <begin position="63"/>
        <end position="98"/>
    </location>
</feature>
<feature type="compositionally biased region" description="Basic and acidic residues" evidence="3">
    <location>
        <begin position="63"/>
        <end position="73"/>
    </location>
</feature>
<gene>
    <name evidence="5" type="ORF">THAOC_20937</name>
</gene>
<dbReference type="CDD" id="cd00207">
    <property type="entry name" value="fer2"/>
    <property type="match status" value="1"/>
</dbReference>
<reference evidence="5 6" key="1">
    <citation type="journal article" date="2012" name="Genome Biol.">
        <title>Genome and low-iron response of an oceanic diatom adapted to chronic iron limitation.</title>
        <authorList>
            <person name="Lommer M."/>
            <person name="Specht M."/>
            <person name="Roy A.S."/>
            <person name="Kraemer L."/>
            <person name="Andreson R."/>
            <person name="Gutowska M.A."/>
            <person name="Wolf J."/>
            <person name="Bergner S.V."/>
            <person name="Schilhabel M.B."/>
            <person name="Klostermeier U.C."/>
            <person name="Beiko R.G."/>
            <person name="Rosenstiel P."/>
            <person name="Hippler M."/>
            <person name="Laroche J."/>
        </authorList>
    </citation>
    <scope>NUCLEOTIDE SEQUENCE [LARGE SCALE GENOMIC DNA]</scope>
    <source>
        <strain evidence="5 6">CCMP1005</strain>
    </source>
</reference>